<keyword evidence="1" id="KW-1133">Transmembrane helix</keyword>
<reference evidence="2" key="1">
    <citation type="journal article" date="2015" name="Nature">
        <title>Complex archaea that bridge the gap between prokaryotes and eukaryotes.</title>
        <authorList>
            <person name="Spang A."/>
            <person name="Saw J.H."/>
            <person name="Jorgensen S.L."/>
            <person name="Zaremba-Niedzwiedzka K."/>
            <person name="Martijn J."/>
            <person name="Lind A.E."/>
            <person name="van Eijk R."/>
            <person name="Schleper C."/>
            <person name="Guy L."/>
            <person name="Ettema T.J."/>
        </authorList>
    </citation>
    <scope>NUCLEOTIDE SEQUENCE</scope>
</reference>
<comment type="caution">
    <text evidence="2">The sequence shown here is derived from an EMBL/GenBank/DDBJ whole genome shotgun (WGS) entry which is preliminary data.</text>
</comment>
<evidence type="ECO:0000313" key="2">
    <source>
        <dbReference type="EMBL" id="KKL99083.1"/>
    </source>
</evidence>
<evidence type="ECO:0000256" key="1">
    <source>
        <dbReference type="SAM" id="Phobius"/>
    </source>
</evidence>
<feature type="transmembrane region" description="Helical" evidence="1">
    <location>
        <begin position="47"/>
        <end position="64"/>
    </location>
</feature>
<keyword evidence="1" id="KW-0472">Membrane</keyword>
<protein>
    <submittedName>
        <fullName evidence="2">Uncharacterized protein</fullName>
    </submittedName>
</protein>
<dbReference type="AlphaFoldDB" id="A0A0F9GJU4"/>
<proteinExistence type="predicted"/>
<name>A0A0F9GJU4_9ZZZZ</name>
<keyword evidence="1" id="KW-0812">Transmembrane</keyword>
<sequence length="75" mass="8212">MVSIVWPGSISVPMSSVMRSIILLFASLAIFAGGLYCQKFLASSNVSYSWFITIVLMVTLGYLVDKALKKCQKTS</sequence>
<accession>A0A0F9GJU4</accession>
<dbReference type="EMBL" id="LAZR01017758">
    <property type="protein sequence ID" value="KKL99083.1"/>
    <property type="molecule type" value="Genomic_DNA"/>
</dbReference>
<gene>
    <name evidence="2" type="ORF">LCGC14_1817990</name>
</gene>
<organism evidence="2">
    <name type="scientific">marine sediment metagenome</name>
    <dbReference type="NCBI Taxonomy" id="412755"/>
    <lineage>
        <taxon>unclassified sequences</taxon>
        <taxon>metagenomes</taxon>
        <taxon>ecological metagenomes</taxon>
    </lineage>
</organism>